<evidence type="ECO:0000256" key="1">
    <source>
        <dbReference type="ARBA" id="ARBA00023157"/>
    </source>
</evidence>
<evidence type="ECO:0000256" key="2">
    <source>
        <dbReference type="ARBA" id="ARBA00023180"/>
    </source>
</evidence>
<feature type="signal peptide" evidence="4">
    <location>
        <begin position="1"/>
        <end position="21"/>
    </location>
</feature>
<protein>
    <recommendedName>
        <fullName evidence="5">Pectate lyase domain-containing protein</fullName>
    </recommendedName>
</protein>
<evidence type="ECO:0000256" key="3">
    <source>
        <dbReference type="SAM" id="MobiDB-lite"/>
    </source>
</evidence>
<organism evidence="6 7">
    <name type="scientific">Phytophthora pseudosyringae</name>
    <dbReference type="NCBI Taxonomy" id="221518"/>
    <lineage>
        <taxon>Eukaryota</taxon>
        <taxon>Sar</taxon>
        <taxon>Stramenopiles</taxon>
        <taxon>Oomycota</taxon>
        <taxon>Peronosporomycetes</taxon>
        <taxon>Peronosporales</taxon>
        <taxon>Peronosporaceae</taxon>
        <taxon>Phytophthora</taxon>
    </lineage>
</organism>
<accession>A0A8T1VD04</accession>
<dbReference type="Pfam" id="PF00544">
    <property type="entry name" value="Pectate_lyase_4"/>
    <property type="match status" value="1"/>
</dbReference>
<keyword evidence="7" id="KW-1185">Reference proteome</keyword>
<comment type="caution">
    <text evidence="6">The sequence shown here is derived from an EMBL/GenBank/DDBJ whole genome shotgun (WGS) entry which is preliminary data.</text>
</comment>
<dbReference type="EMBL" id="JAGDFM010000452">
    <property type="protein sequence ID" value="KAG7378113.1"/>
    <property type="molecule type" value="Genomic_DNA"/>
</dbReference>
<feature type="region of interest" description="Disordered" evidence="3">
    <location>
        <begin position="384"/>
        <end position="447"/>
    </location>
</feature>
<dbReference type="GO" id="GO:0030570">
    <property type="term" value="F:pectate lyase activity"/>
    <property type="evidence" value="ECO:0007669"/>
    <property type="project" value="InterPro"/>
</dbReference>
<reference evidence="6" key="1">
    <citation type="submission" date="2021-02" db="EMBL/GenBank/DDBJ databases">
        <authorList>
            <person name="Palmer J.M."/>
        </authorList>
    </citation>
    <scope>NUCLEOTIDE SEQUENCE</scope>
    <source>
        <strain evidence="6">SCRP734</strain>
    </source>
</reference>
<dbReference type="SMART" id="SM00656">
    <property type="entry name" value="Amb_all"/>
    <property type="match status" value="1"/>
</dbReference>
<dbReference type="AlphaFoldDB" id="A0A8T1VD04"/>
<dbReference type="InterPro" id="IPR045032">
    <property type="entry name" value="PEL"/>
</dbReference>
<keyword evidence="1" id="KW-1015">Disulfide bond</keyword>
<keyword evidence="4" id="KW-0732">Signal</keyword>
<evidence type="ECO:0000256" key="4">
    <source>
        <dbReference type="SAM" id="SignalP"/>
    </source>
</evidence>
<feature type="compositionally biased region" description="Low complexity" evidence="3">
    <location>
        <begin position="384"/>
        <end position="408"/>
    </location>
</feature>
<dbReference type="InterPro" id="IPR002022">
    <property type="entry name" value="Pec_lyase"/>
</dbReference>
<dbReference type="PANTHER" id="PTHR31683:SF67">
    <property type="entry name" value="PECTIN LYASE F-RELATED"/>
    <property type="match status" value="1"/>
</dbReference>
<keyword evidence="2" id="KW-0325">Glycoprotein</keyword>
<feature type="compositionally biased region" description="Polar residues" evidence="3">
    <location>
        <begin position="409"/>
        <end position="441"/>
    </location>
</feature>
<evidence type="ECO:0000313" key="7">
    <source>
        <dbReference type="Proteomes" id="UP000694044"/>
    </source>
</evidence>
<dbReference type="Proteomes" id="UP000694044">
    <property type="component" value="Unassembled WGS sequence"/>
</dbReference>
<sequence>MGRIQFALAAALALVTKSANGFTIGTPEGLAAGATGGGNGTVVYPATTQELIAYLNSSEPLVVMLNKTFDFRGTEGTTTEPGCRPQYTRECIAKNNGFKSQDVILQSGGMTNTGGCDNGTETTVTYDNAALKRMTVKGNKTLRGVGKSGVIKGKGLTLNGHNIIVQNVHITELNHHLVWGGDAIYIQGTDKSTTAMKNIWLDHIKISRVGRQFITTYKASTDSMTISNSDFDGNTDYSSSCDGHHYWSFIFYGITKFSMLNNYIHGTSGRSPKIGGDSAANVVAHVANNCWGNNSGHSFEIGANAWVLAEGNYFTNTRMPLYSKGDEGALYAADSEDECTSLLGRSCVANELVNSGNFSSRSGTTALETIKSYPTFVDYASSSAQTSGSEQQSTTQSSGSAGQQQVQQYTPGTAKPSSETTQTSIQATGIESAWEQTTNNFGVGKLD</sequence>
<name>A0A8T1VD04_9STRA</name>
<gene>
    <name evidence="6" type="ORF">PHYPSEUDO_010551</name>
</gene>
<evidence type="ECO:0000313" key="6">
    <source>
        <dbReference type="EMBL" id="KAG7378113.1"/>
    </source>
</evidence>
<proteinExistence type="predicted"/>
<dbReference type="OrthoDB" id="1637350at2759"/>
<evidence type="ECO:0000259" key="5">
    <source>
        <dbReference type="SMART" id="SM00656"/>
    </source>
</evidence>
<dbReference type="PANTHER" id="PTHR31683">
    <property type="entry name" value="PECTATE LYASE 18-RELATED"/>
    <property type="match status" value="1"/>
</dbReference>
<feature type="domain" description="Pectate lyase" evidence="5">
    <location>
        <begin position="99"/>
        <end position="320"/>
    </location>
</feature>
<feature type="chain" id="PRO_5035889217" description="Pectate lyase domain-containing protein" evidence="4">
    <location>
        <begin position="22"/>
        <end position="447"/>
    </location>
</feature>